<dbReference type="OrthoDB" id="2740448at2759"/>
<keyword evidence="4" id="KW-0539">Nucleus</keyword>
<reference evidence="7" key="1">
    <citation type="submission" date="2022-11" db="EMBL/GenBank/DDBJ databases">
        <authorList>
            <person name="Petersen C."/>
        </authorList>
    </citation>
    <scope>NUCLEOTIDE SEQUENCE</scope>
    <source>
        <strain evidence="7">IBT 29864</strain>
    </source>
</reference>
<feature type="region of interest" description="Disordered" evidence="5">
    <location>
        <begin position="188"/>
        <end position="233"/>
    </location>
</feature>
<feature type="domain" description="Zn(2)-C6 fungal-type" evidence="6">
    <location>
        <begin position="15"/>
        <end position="45"/>
    </location>
</feature>
<sequence length="403" mass="44025">MAGETTTTQIKLRSACNQCHFSKVRCSGEKTGCSRCLNLGYTCVYVESRVGKVQGNRARRQEPAPSEASSIASQNTSTAELTASTSSPSHTSTAATSPAVIEPGFPGLALDEYIVSTEAGVAEEALHHLNDTSKPDECSLQWGFEDLPSVGSGVDCASNAGIHFPHDATADSRFVSMFHDSTPLSHPGSSLLYGSHRDQPLHRGGGHSRSPLQHSGSSTRLSSSHADPLHAHRRSSVQRMVSCVELVDGLEYYIHMRVMAIDEIMRMNKHCMTQVLGYLDWEKNNPNMSLLTLNCLVVHYVVTLFESASTQVFLSSCNVHESSPGSLSSTHFGNYCLDPDQQIDIQVQIFLKELQRCSQLVDMLASHGSHLRDGSHYFSLVYPAWSEGLRARLSALREAVKTK</sequence>
<evidence type="ECO:0000256" key="3">
    <source>
        <dbReference type="ARBA" id="ARBA00023163"/>
    </source>
</evidence>
<dbReference type="EMBL" id="JAPZBS010000002">
    <property type="protein sequence ID" value="KAJ5381429.1"/>
    <property type="molecule type" value="Genomic_DNA"/>
</dbReference>
<dbReference type="InterPro" id="IPR050675">
    <property type="entry name" value="OAF3"/>
</dbReference>
<evidence type="ECO:0000259" key="6">
    <source>
        <dbReference type="PROSITE" id="PS50048"/>
    </source>
</evidence>
<dbReference type="PANTHER" id="PTHR31069:SF32">
    <property type="entry name" value="ARGININE METABOLISM REGULATION PROTEIN II"/>
    <property type="match status" value="1"/>
</dbReference>
<evidence type="ECO:0000313" key="7">
    <source>
        <dbReference type="EMBL" id="KAJ5381429.1"/>
    </source>
</evidence>
<dbReference type="GO" id="GO:0008270">
    <property type="term" value="F:zinc ion binding"/>
    <property type="evidence" value="ECO:0007669"/>
    <property type="project" value="InterPro"/>
</dbReference>
<evidence type="ECO:0000256" key="4">
    <source>
        <dbReference type="ARBA" id="ARBA00023242"/>
    </source>
</evidence>
<dbReference type="PANTHER" id="PTHR31069">
    <property type="entry name" value="OLEATE-ACTIVATED TRANSCRIPTION FACTOR 1-RELATED"/>
    <property type="match status" value="1"/>
</dbReference>
<feature type="compositionally biased region" description="Low complexity" evidence="5">
    <location>
        <begin position="215"/>
        <end position="224"/>
    </location>
</feature>
<protein>
    <recommendedName>
        <fullName evidence="6">Zn(2)-C6 fungal-type domain-containing protein</fullName>
    </recommendedName>
</protein>
<dbReference type="PROSITE" id="PS50048">
    <property type="entry name" value="ZN2_CY6_FUNGAL_2"/>
    <property type="match status" value="1"/>
</dbReference>
<feature type="compositionally biased region" description="Low complexity" evidence="5">
    <location>
        <begin position="63"/>
        <end position="99"/>
    </location>
</feature>
<dbReference type="InterPro" id="IPR036864">
    <property type="entry name" value="Zn2-C6_fun-type_DNA-bd_sf"/>
</dbReference>
<feature type="region of interest" description="Disordered" evidence="5">
    <location>
        <begin position="54"/>
        <end position="100"/>
    </location>
</feature>
<evidence type="ECO:0000256" key="2">
    <source>
        <dbReference type="ARBA" id="ARBA00023125"/>
    </source>
</evidence>
<reference evidence="7" key="2">
    <citation type="journal article" date="2023" name="IMA Fungus">
        <title>Comparative genomic study of the Penicillium genus elucidates a diverse pangenome and 15 lateral gene transfer events.</title>
        <authorList>
            <person name="Petersen C."/>
            <person name="Sorensen T."/>
            <person name="Nielsen M.R."/>
            <person name="Sondergaard T.E."/>
            <person name="Sorensen J.L."/>
            <person name="Fitzpatrick D.A."/>
            <person name="Frisvad J.C."/>
            <person name="Nielsen K.L."/>
        </authorList>
    </citation>
    <scope>NUCLEOTIDE SEQUENCE</scope>
    <source>
        <strain evidence="7">IBT 29864</strain>
    </source>
</reference>
<evidence type="ECO:0000256" key="5">
    <source>
        <dbReference type="SAM" id="MobiDB-lite"/>
    </source>
</evidence>
<dbReference type="Proteomes" id="UP001147782">
    <property type="component" value="Unassembled WGS sequence"/>
</dbReference>
<dbReference type="SMART" id="SM00066">
    <property type="entry name" value="GAL4"/>
    <property type="match status" value="1"/>
</dbReference>
<keyword evidence="1" id="KW-0805">Transcription regulation</keyword>
<evidence type="ECO:0000313" key="8">
    <source>
        <dbReference type="Proteomes" id="UP001147782"/>
    </source>
</evidence>
<organism evidence="7 8">
    <name type="scientific">Penicillium cataractarum</name>
    <dbReference type="NCBI Taxonomy" id="2100454"/>
    <lineage>
        <taxon>Eukaryota</taxon>
        <taxon>Fungi</taxon>
        <taxon>Dikarya</taxon>
        <taxon>Ascomycota</taxon>
        <taxon>Pezizomycotina</taxon>
        <taxon>Eurotiomycetes</taxon>
        <taxon>Eurotiomycetidae</taxon>
        <taxon>Eurotiales</taxon>
        <taxon>Aspergillaceae</taxon>
        <taxon>Penicillium</taxon>
    </lineage>
</organism>
<keyword evidence="3" id="KW-0804">Transcription</keyword>
<dbReference type="PROSITE" id="PS00463">
    <property type="entry name" value="ZN2_CY6_FUNGAL_1"/>
    <property type="match status" value="1"/>
</dbReference>
<dbReference type="PRINTS" id="PR00755">
    <property type="entry name" value="AFLATOXINBRP"/>
</dbReference>
<dbReference type="Gene3D" id="4.10.240.10">
    <property type="entry name" value="Zn(2)-C6 fungal-type DNA-binding domain"/>
    <property type="match status" value="1"/>
</dbReference>
<accession>A0A9W9VHY2</accession>
<dbReference type="Pfam" id="PF00172">
    <property type="entry name" value="Zn_clus"/>
    <property type="match status" value="1"/>
</dbReference>
<keyword evidence="2" id="KW-0238">DNA-binding</keyword>
<dbReference type="GO" id="GO:0003677">
    <property type="term" value="F:DNA binding"/>
    <property type="evidence" value="ECO:0007669"/>
    <property type="project" value="UniProtKB-KW"/>
</dbReference>
<dbReference type="RefSeq" id="XP_056559000.1">
    <property type="nucleotide sequence ID" value="XM_056696788.1"/>
</dbReference>
<gene>
    <name evidence="7" type="ORF">N7496_003857</name>
</gene>
<evidence type="ECO:0000256" key="1">
    <source>
        <dbReference type="ARBA" id="ARBA00023015"/>
    </source>
</evidence>
<dbReference type="GeneID" id="81435965"/>
<comment type="caution">
    <text evidence="7">The sequence shown here is derived from an EMBL/GenBank/DDBJ whole genome shotgun (WGS) entry which is preliminary data.</text>
</comment>
<name>A0A9W9VHY2_9EURO</name>
<keyword evidence="8" id="KW-1185">Reference proteome</keyword>
<dbReference type="AlphaFoldDB" id="A0A9W9VHY2"/>
<dbReference type="InterPro" id="IPR001138">
    <property type="entry name" value="Zn2Cys6_DnaBD"/>
</dbReference>
<proteinExistence type="predicted"/>
<dbReference type="SUPFAM" id="SSF57701">
    <property type="entry name" value="Zn2/Cys6 DNA-binding domain"/>
    <property type="match status" value="1"/>
</dbReference>
<dbReference type="GO" id="GO:0000981">
    <property type="term" value="F:DNA-binding transcription factor activity, RNA polymerase II-specific"/>
    <property type="evidence" value="ECO:0007669"/>
    <property type="project" value="InterPro"/>
</dbReference>
<dbReference type="CDD" id="cd00067">
    <property type="entry name" value="GAL4"/>
    <property type="match status" value="1"/>
</dbReference>